<reference evidence="2 3" key="1">
    <citation type="submission" date="2020-08" db="EMBL/GenBank/DDBJ databases">
        <title>Sequencing the genomes of 1000 actinobacteria strains.</title>
        <authorList>
            <person name="Klenk H.-P."/>
        </authorList>
    </citation>
    <scope>NUCLEOTIDE SEQUENCE [LARGE SCALE GENOMIC DNA]</scope>
    <source>
        <strain evidence="2 3">DSM 12511</strain>
    </source>
</reference>
<dbReference type="AlphaFoldDB" id="A0A7X0FPY8"/>
<keyword evidence="1" id="KW-1133">Transmembrane helix</keyword>
<feature type="transmembrane region" description="Helical" evidence="1">
    <location>
        <begin position="180"/>
        <end position="203"/>
    </location>
</feature>
<evidence type="ECO:0000313" key="3">
    <source>
        <dbReference type="Proteomes" id="UP000537775"/>
    </source>
</evidence>
<keyword evidence="3" id="KW-1185">Reference proteome</keyword>
<gene>
    <name evidence="2" type="ORF">HD594_001269</name>
</gene>
<protein>
    <recommendedName>
        <fullName evidence="4">DUF4337 domain-containing protein</fullName>
    </recommendedName>
</protein>
<dbReference type="EMBL" id="JACHML010000001">
    <property type="protein sequence ID" value="MBB6390956.1"/>
    <property type="molecule type" value="Genomic_DNA"/>
</dbReference>
<name>A0A7X0FPY8_9MICO</name>
<feature type="transmembrane region" description="Helical" evidence="1">
    <location>
        <begin position="16"/>
        <end position="34"/>
    </location>
</feature>
<evidence type="ECO:0000313" key="2">
    <source>
        <dbReference type="EMBL" id="MBB6390956.1"/>
    </source>
</evidence>
<proteinExistence type="predicted"/>
<evidence type="ECO:0000256" key="1">
    <source>
        <dbReference type="SAM" id="Phobius"/>
    </source>
</evidence>
<sequence length="207" mass="22620">MSGDDGESTIQRIQDIVAVFVLSITAVLTAWCGFEASKWGGEMSIAFSQASSARIQSTAAEGEAQSARQLDLSVYTLWIGAKADEDDRLADYVEARFTPWFTPAYEAWVADGMVENSPFAREEYVPPGTEEAVELSETADEKFAAALENNQRGDDYSLLTVMFALVLFLTAMSQRDVKTWVGRALLGMAVVLDIVGIAILLTFPIKI</sequence>
<dbReference type="Proteomes" id="UP000537775">
    <property type="component" value="Unassembled WGS sequence"/>
</dbReference>
<comment type="caution">
    <text evidence="2">The sequence shown here is derived from an EMBL/GenBank/DDBJ whole genome shotgun (WGS) entry which is preliminary data.</text>
</comment>
<organism evidence="2 3">
    <name type="scientific">Microbacterium thalassium</name>
    <dbReference type="NCBI Taxonomy" id="362649"/>
    <lineage>
        <taxon>Bacteria</taxon>
        <taxon>Bacillati</taxon>
        <taxon>Actinomycetota</taxon>
        <taxon>Actinomycetes</taxon>
        <taxon>Micrococcales</taxon>
        <taxon>Microbacteriaceae</taxon>
        <taxon>Microbacterium</taxon>
    </lineage>
</organism>
<keyword evidence="1" id="KW-0472">Membrane</keyword>
<accession>A0A7X0FPY8</accession>
<evidence type="ECO:0008006" key="4">
    <source>
        <dbReference type="Google" id="ProtNLM"/>
    </source>
</evidence>
<keyword evidence="1" id="KW-0812">Transmembrane</keyword>
<feature type="transmembrane region" description="Helical" evidence="1">
    <location>
        <begin position="156"/>
        <end position="174"/>
    </location>
</feature>
<dbReference type="RefSeq" id="WP_184750146.1">
    <property type="nucleotide sequence ID" value="NZ_BSEY01000016.1"/>
</dbReference>